<dbReference type="Proteomes" id="UP000309997">
    <property type="component" value="Unassembled WGS sequence"/>
</dbReference>
<sequence length="323" mass="35932">MNQFPFCDASLSYENRTKDFISSLTLQEKVQQLGNHAAGVSQLGVPAYKWWSEALHGVASVGYGGLARSWPGKRISLVIGLRYELPFSLHQCVLMRPADITLDESFLLWYNCPMTILDIENKVIYVGFDFKGMLSRNVIPSRFITTESDIRPRRWSNLDLKAVGCLFINCTGESLIGVATKVVTTLDVVVLMARLDQSINPIDISFAKNESKIGRILCVGYPNQAGGDAIAQVIFEDHDSIGRSSLTWYPKEYSDQVNMRANSTDNFPGKTYSVNCTNLQFGLVIGVRNYGISRELPPALFYNSNSIVTEAEQFSILTKTPSA</sequence>
<keyword evidence="2" id="KW-1185">Reference proteome</keyword>
<reference evidence="1 2" key="1">
    <citation type="journal article" date="2024" name="Plant Biotechnol. J.">
        <title>Genome and CRISPR/Cas9 system of a widespread forest tree (Populus alba) in the world.</title>
        <authorList>
            <person name="Liu Y.J."/>
            <person name="Jiang P.F."/>
            <person name="Han X.M."/>
            <person name="Li X.Y."/>
            <person name="Wang H.M."/>
            <person name="Wang Y.J."/>
            <person name="Wang X.X."/>
            <person name="Zeng Q.Y."/>
        </authorList>
    </citation>
    <scope>NUCLEOTIDE SEQUENCE [LARGE SCALE GENOMIC DNA]</scope>
    <source>
        <strain evidence="2">cv. PAL-ZL1</strain>
    </source>
</reference>
<evidence type="ECO:0000313" key="1">
    <source>
        <dbReference type="EMBL" id="KAL3580403.1"/>
    </source>
</evidence>
<evidence type="ECO:0000313" key="2">
    <source>
        <dbReference type="Proteomes" id="UP000309997"/>
    </source>
</evidence>
<proteinExistence type="predicted"/>
<accession>A0ACC4BP74</accession>
<comment type="caution">
    <text evidence="1">The sequence shown here is derived from an EMBL/GenBank/DDBJ whole genome shotgun (WGS) entry which is preliminary data.</text>
</comment>
<dbReference type="EMBL" id="RCHU02000009">
    <property type="protein sequence ID" value="KAL3580403.1"/>
    <property type="molecule type" value="Genomic_DNA"/>
</dbReference>
<protein>
    <submittedName>
        <fullName evidence="1">Uncharacterized protein</fullName>
    </submittedName>
</protein>
<name>A0ACC4BP74_POPAL</name>
<gene>
    <name evidence="1" type="ORF">D5086_018238</name>
</gene>
<organism evidence="1 2">
    <name type="scientific">Populus alba</name>
    <name type="common">White poplar</name>
    <dbReference type="NCBI Taxonomy" id="43335"/>
    <lineage>
        <taxon>Eukaryota</taxon>
        <taxon>Viridiplantae</taxon>
        <taxon>Streptophyta</taxon>
        <taxon>Embryophyta</taxon>
        <taxon>Tracheophyta</taxon>
        <taxon>Spermatophyta</taxon>
        <taxon>Magnoliopsida</taxon>
        <taxon>eudicotyledons</taxon>
        <taxon>Gunneridae</taxon>
        <taxon>Pentapetalae</taxon>
        <taxon>rosids</taxon>
        <taxon>fabids</taxon>
        <taxon>Malpighiales</taxon>
        <taxon>Salicaceae</taxon>
        <taxon>Saliceae</taxon>
        <taxon>Populus</taxon>
    </lineage>
</organism>